<organism evidence="10 11">
    <name type="scientific">Fodinicola feengrottensis</name>
    <dbReference type="NCBI Taxonomy" id="435914"/>
    <lineage>
        <taxon>Bacteria</taxon>
        <taxon>Bacillati</taxon>
        <taxon>Actinomycetota</taxon>
        <taxon>Actinomycetes</taxon>
        <taxon>Mycobacteriales</taxon>
        <taxon>Fodinicola</taxon>
    </lineage>
</organism>
<feature type="transmembrane region" description="Helical" evidence="9">
    <location>
        <begin position="50"/>
        <end position="70"/>
    </location>
</feature>
<comment type="subcellular location">
    <subcellularLocation>
        <location evidence="1">Cell membrane</location>
        <topology evidence="1">Multi-pass membrane protein</topology>
    </subcellularLocation>
</comment>
<keyword evidence="11" id="KW-1185">Reference proteome</keyword>
<reference evidence="11" key="1">
    <citation type="journal article" date="2019" name="Int. J. Syst. Evol. Microbiol.">
        <title>The Global Catalogue of Microorganisms (GCM) 10K type strain sequencing project: providing services to taxonomists for standard genome sequencing and annotation.</title>
        <authorList>
            <consortium name="The Broad Institute Genomics Platform"/>
            <consortium name="The Broad Institute Genome Sequencing Center for Infectious Disease"/>
            <person name="Wu L."/>
            <person name="Ma J."/>
        </authorList>
    </citation>
    <scope>NUCLEOTIDE SEQUENCE [LARGE SCALE GENOMIC DNA]</scope>
    <source>
        <strain evidence="11">JCM 14718</strain>
    </source>
</reference>
<keyword evidence="5 9" id="KW-1133">Transmembrane helix</keyword>
<dbReference type="InterPro" id="IPR018584">
    <property type="entry name" value="GT87"/>
</dbReference>
<feature type="transmembrane region" description="Helical" evidence="9">
    <location>
        <begin position="336"/>
        <end position="354"/>
    </location>
</feature>
<sequence>MSEASDTGSDTDSGTTVVAPSRTDRFVAGMSGLLGGPLGQHAGESGRPRFWTPMRVVLAITLAVLALAWLQKEPCADGRWTNNNQYVRGCYTDVLALYGSEGLDKHRIPYVQKRTDDPNDTLQYVEYPVLTGAMMLLAALPVWLVTALIPSTQGSQFTMFYQVNALLLAIFAVLAVWAVVRMRSRRPFDAAMLAAAPAMVVTAFVNWDMLVVALCTLGLYAWARRNPAWAGVLLGLAAAAKFYPLFILGPLFLLCLRHRKIRPFLTTAGCAVLAWLAVNLPVIFAAGVPAWSQFYRFSEQRAVDWGTFWYVGANLTGDNTGPLAGIANNVGTLNTISGLVFVLWCGAIAVLIFAAPTPPRLSQLAFLVVAGFLLTGKVWSQQYVLWLIPLLVLARPKWGAFLVWQASELCYFVAFYQTLIRASGGKTELPESLFLLASMARWASVVMLCGFVVLEVLEPWRDVVRSERDPDPDGGVLNDVVESYEEQDDGLAITRTA</sequence>
<dbReference type="PIRSF" id="PIRSF010361">
    <property type="entry name" value="UCP010361"/>
    <property type="match status" value="1"/>
</dbReference>
<evidence type="ECO:0000256" key="2">
    <source>
        <dbReference type="ARBA" id="ARBA00022475"/>
    </source>
</evidence>
<dbReference type="InterPro" id="IPR016570">
    <property type="entry name" value="UCP010361"/>
</dbReference>
<evidence type="ECO:0000256" key="1">
    <source>
        <dbReference type="ARBA" id="ARBA00004651"/>
    </source>
</evidence>
<feature type="compositionally biased region" description="Low complexity" evidence="8">
    <location>
        <begin position="1"/>
        <end position="16"/>
    </location>
</feature>
<comment type="caution">
    <text evidence="10">The sequence shown here is derived from an EMBL/GenBank/DDBJ whole genome shotgun (WGS) entry which is preliminary data.</text>
</comment>
<dbReference type="Pfam" id="PF09594">
    <property type="entry name" value="GT87"/>
    <property type="match status" value="1"/>
</dbReference>
<evidence type="ECO:0000313" key="10">
    <source>
        <dbReference type="EMBL" id="GAA1678180.1"/>
    </source>
</evidence>
<feature type="transmembrane region" description="Helical" evidence="9">
    <location>
        <begin position="228"/>
        <end position="256"/>
    </location>
</feature>
<feature type="transmembrane region" description="Helical" evidence="9">
    <location>
        <begin position="432"/>
        <end position="454"/>
    </location>
</feature>
<keyword evidence="3" id="KW-0808">Transferase</keyword>
<comment type="similarity">
    <text evidence="7">Belongs to the glycosyltransferase 87 family.</text>
</comment>
<keyword evidence="6 9" id="KW-0472">Membrane</keyword>
<dbReference type="Proteomes" id="UP001500618">
    <property type="component" value="Unassembled WGS sequence"/>
</dbReference>
<keyword evidence="2" id="KW-1003">Cell membrane</keyword>
<feature type="transmembrane region" description="Helical" evidence="9">
    <location>
        <begin position="399"/>
        <end position="420"/>
    </location>
</feature>
<gene>
    <name evidence="10" type="ORF">GCM10009765_29360</name>
</gene>
<keyword evidence="4 9" id="KW-0812">Transmembrane</keyword>
<proteinExistence type="inferred from homology"/>
<protein>
    <submittedName>
        <fullName evidence="10">Glycosyltransferase 87 family protein</fullName>
    </submittedName>
</protein>
<feature type="region of interest" description="Disordered" evidence="8">
    <location>
        <begin position="1"/>
        <end position="21"/>
    </location>
</feature>
<feature type="transmembrane region" description="Helical" evidence="9">
    <location>
        <begin position="361"/>
        <end position="379"/>
    </location>
</feature>
<accession>A0ABP4SV31</accession>
<feature type="transmembrane region" description="Helical" evidence="9">
    <location>
        <begin position="129"/>
        <end position="149"/>
    </location>
</feature>
<feature type="transmembrane region" description="Helical" evidence="9">
    <location>
        <begin position="268"/>
        <end position="291"/>
    </location>
</feature>
<feature type="transmembrane region" description="Helical" evidence="9">
    <location>
        <begin position="192"/>
        <end position="222"/>
    </location>
</feature>
<dbReference type="RefSeq" id="WP_344310676.1">
    <property type="nucleotide sequence ID" value="NZ_BAAANY010000009.1"/>
</dbReference>
<evidence type="ECO:0000256" key="6">
    <source>
        <dbReference type="ARBA" id="ARBA00023136"/>
    </source>
</evidence>
<dbReference type="EMBL" id="BAAANY010000009">
    <property type="protein sequence ID" value="GAA1678180.1"/>
    <property type="molecule type" value="Genomic_DNA"/>
</dbReference>
<evidence type="ECO:0000256" key="4">
    <source>
        <dbReference type="ARBA" id="ARBA00022692"/>
    </source>
</evidence>
<evidence type="ECO:0000256" key="5">
    <source>
        <dbReference type="ARBA" id="ARBA00022989"/>
    </source>
</evidence>
<evidence type="ECO:0000313" key="11">
    <source>
        <dbReference type="Proteomes" id="UP001500618"/>
    </source>
</evidence>
<feature type="transmembrane region" description="Helical" evidence="9">
    <location>
        <begin position="161"/>
        <end position="180"/>
    </location>
</feature>
<evidence type="ECO:0000256" key="7">
    <source>
        <dbReference type="ARBA" id="ARBA00024033"/>
    </source>
</evidence>
<evidence type="ECO:0000256" key="3">
    <source>
        <dbReference type="ARBA" id="ARBA00022679"/>
    </source>
</evidence>
<evidence type="ECO:0000256" key="9">
    <source>
        <dbReference type="SAM" id="Phobius"/>
    </source>
</evidence>
<evidence type="ECO:0000256" key="8">
    <source>
        <dbReference type="SAM" id="MobiDB-lite"/>
    </source>
</evidence>
<name>A0ABP4SV31_9ACTN</name>